<dbReference type="KEGG" id="npy:NPRO_10880"/>
<protein>
    <submittedName>
        <fullName evidence="2">Mycobacterial 4 TMS phage holin, superfamily IV</fullName>
    </submittedName>
</protein>
<keyword evidence="1" id="KW-1133">Transmembrane helix</keyword>
<dbReference type="AlphaFoldDB" id="A0A809R7D3"/>
<proteinExistence type="predicted"/>
<dbReference type="Proteomes" id="UP000662873">
    <property type="component" value="Chromosome"/>
</dbReference>
<name>A0A809R7D3_9BACT</name>
<organism evidence="2 3">
    <name type="scientific">Candidatus Nitrosymbiomonas proteolyticus</name>
    <dbReference type="NCBI Taxonomy" id="2608984"/>
    <lineage>
        <taxon>Bacteria</taxon>
        <taxon>Bacillati</taxon>
        <taxon>Armatimonadota</taxon>
        <taxon>Armatimonadota incertae sedis</taxon>
        <taxon>Candidatus Nitrosymbiomonas</taxon>
    </lineage>
</organism>
<dbReference type="InterPro" id="IPR007165">
    <property type="entry name" value="Phage_holin_4_2"/>
</dbReference>
<reference evidence="2" key="1">
    <citation type="journal article" name="DNA Res.">
        <title>The physiological potential of anammox bacteria as revealed by their core genome structure.</title>
        <authorList>
            <person name="Okubo T."/>
            <person name="Toyoda A."/>
            <person name="Fukuhara K."/>
            <person name="Uchiyama I."/>
            <person name="Harigaya Y."/>
            <person name="Kuroiwa M."/>
            <person name="Suzuki T."/>
            <person name="Murakami Y."/>
            <person name="Suwa Y."/>
            <person name="Takami H."/>
        </authorList>
    </citation>
    <scope>NUCLEOTIDE SEQUENCE</scope>
    <source>
        <strain evidence="2">317325-2</strain>
    </source>
</reference>
<keyword evidence="1" id="KW-0472">Membrane</keyword>
<gene>
    <name evidence="2" type="ORF">NPRO_10880</name>
</gene>
<dbReference type="PANTHER" id="PTHR37309">
    <property type="entry name" value="SLR0284 PROTEIN"/>
    <property type="match status" value="1"/>
</dbReference>
<dbReference type="Pfam" id="PF04020">
    <property type="entry name" value="Phage_holin_4_2"/>
    <property type="match status" value="1"/>
</dbReference>
<evidence type="ECO:0000313" key="2">
    <source>
        <dbReference type="EMBL" id="BBO23493.1"/>
    </source>
</evidence>
<evidence type="ECO:0000313" key="3">
    <source>
        <dbReference type="Proteomes" id="UP000662873"/>
    </source>
</evidence>
<dbReference type="PANTHER" id="PTHR37309:SF1">
    <property type="entry name" value="SLR0284 PROTEIN"/>
    <property type="match status" value="1"/>
</dbReference>
<sequence length="132" mass="14026">MRKFLLRWILLAVSVAAAATLTQMLGLAFKARVDSAEGVLQLFLGVAILALLNATLGKILKFLTVPLNCLTLGLVSLVVNALMLWLAAGFHIGFEIDGDVFSQFLAAFVGSLLVSFINGVLGAFLGDEDKDS</sequence>
<keyword evidence="1" id="KW-0812">Transmembrane</keyword>
<feature type="transmembrane region" description="Helical" evidence="1">
    <location>
        <begin position="100"/>
        <end position="125"/>
    </location>
</feature>
<feature type="transmembrane region" description="Helical" evidence="1">
    <location>
        <begin position="42"/>
        <end position="60"/>
    </location>
</feature>
<feature type="transmembrane region" description="Helical" evidence="1">
    <location>
        <begin position="72"/>
        <end position="94"/>
    </location>
</feature>
<accession>A0A809R7D3</accession>
<evidence type="ECO:0000256" key="1">
    <source>
        <dbReference type="SAM" id="Phobius"/>
    </source>
</evidence>
<dbReference type="EMBL" id="AP021858">
    <property type="protein sequence ID" value="BBO23493.1"/>
    <property type="molecule type" value="Genomic_DNA"/>
</dbReference>